<dbReference type="eggNOG" id="COG5579">
    <property type="taxonomic scope" value="Bacteria"/>
</dbReference>
<dbReference type="EMBL" id="AATQ01000002">
    <property type="protein sequence ID" value="EAU48241.1"/>
    <property type="molecule type" value="Genomic_DNA"/>
</dbReference>
<dbReference type="STRING" id="314265.R2601_14785"/>
<protein>
    <recommendedName>
        <fullName evidence="3">Calpastatin</fullName>
    </recommendedName>
</protein>
<keyword evidence="2" id="KW-1185">Reference proteome</keyword>
<proteinExistence type="predicted"/>
<dbReference type="Gene3D" id="1.25.40.380">
    <property type="entry name" value="Protein of unknown function DUF1810"/>
    <property type="match status" value="1"/>
</dbReference>
<gene>
    <name evidence="1" type="ORF">R2601_14785</name>
</gene>
<dbReference type="Proteomes" id="UP000006230">
    <property type="component" value="Unassembled WGS sequence"/>
</dbReference>
<comment type="caution">
    <text evidence="1">The sequence shown here is derived from an EMBL/GenBank/DDBJ whole genome shotgun (WGS) entry which is preliminary data.</text>
</comment>
<dbReference type="Pfam" id="PF08837">
    <property type="entry name" value="DUF1810"/>
    <property type="match status" value="1"/>
</dbReference>
<sequence length="182" mass="20271">MPPAGIFFGQKKTGALPSWPLLAENIPGSPRLARAEQRPNGPEGIMAELQEFVQAQDRHWPQILAELRDGRKATHWIWYVFPQLDSLGRSQMARHFGLTGRDEAADYLAHPVLGPRLRDATELLLRHEDTAPEDILGPVDALKVRSCMTLFEAVPGAPGCFREVLNLLYAGQRCPVTREALT</sequence>
<dbReference type="InterPro" id="IPR014937">
    <property type="entry name" value="DUF1810"/>
</dbReference>
<dbReference type="AlphaFoldDB" id="Q0FV85"/>
<accession>Q0FV85</accession>
<evidence type="ECO:0000313" key="1">
    <source>
        <dbReference type="EMBL" id="EAU48241.1"/>
    </source>
</evidence>
<dbReference type="HOGENOM" id="CLU_124534_0_0_5"/>
<organism evidence="1 2">
    <name type="scientific">Salipiger bermudensis (strain DSM 26914 / JCM 13377 / KCTC 12554 / HTCC2601)</name>
    <name type="common">Pelagibaca bermudensis</name>
    <dbReference type="NCBI Taxonomy" id="314265"/>
    <lineage>
        <taxon>Bacteria</taxon>
        <taxon>Pseudomonadati</taxon>
        <taxon>Pseudomonadota</taxon>
        <taxon>Alphaproteobacteria</taxon>
        <taxon>Rhodobacterales</taxon>
        <taxon>Roseobacteraceae</taxon>
        <taxon>Salipiger</taxon>
    </lineage>
</organism>
<name>Q0FV85_SALBH</name>
<reference evidence="1 2" key="1">
    <citation type="journal article" date="2010" name="J. Bacteriol.">
        <title>Genome sequences of Pelagibaca bermudensis HTCC2601T and Maritimibacter alkaliphilus HTCC2654T, the type strains of two marine Roseobacter genera.</title>
        <authorList>
            <person name="Thrash J.C."/>
            <person name="Cho J.C."/>
            <person name="Ferriera S."/>
            <person name="Johnson J."/>
            <person name="Vergin K.L."/>
            <person name="Giovannoni S.J."/>
        </authorList>
    </citation>
    <scope>NUCLEOTIDE SEQUENCE [LARGE SCALE GENOMIC DNA]</scope>
    <source>
        <strain evidence="2">DSM 26914 / JCM 13377 / KCTC 12554 / HTCC2601</strain>
    </source>
</reference>
<dbReference type="InterPro" id="IPR036287">
    <property type="entry name" value="Rv1873-like_sf"/>
</dbReference>
<dbReference type="SUPFAM" id="SSF140736">
    <property type="entry name" value="Rv1873-like"/>
    <property type="match status" value="1"/>
</dbReference>
<evidence type="ECO:0008006" key="3">
    <source>
        <dbReference type="Google" id="ProtNLM"/>
    </source>
</evidence>
<evidence type="ECO:0000313" key="2">
    <source>
        <dbReference type="Proteomes" id="UP000006230"/>
    </source>
</evidence>